<dbReference type="EMBL" id="JABBGH010000003">
    <property type="protein sequence ID" value="NML67062.1"/>
    <property type="molecule type" value="Genomic_DNA"/>
</dbReference>
<protein>
    <recommendedName>
        <fullName evidence="1">Schlafen AlbA-2 domain-containing protein</fullName>
    </recommendedName>
</protein>
<sequence length="57" mass="6146">MTVEQVRQLLAQGEGIRVEFKEAAMALPDSFFDTACAFLNREGGTILLGVADDSTVL</sequence>
<evidence type="ECO:0000313" key="3">
    <source>
        <dbReference type="Proteomes" id="UP000559626"/>
    </source>
</evidence>
<accession>A0A7Y0FNK9</accession>
<gene>
    <name evidence="2" type="ORF">HHL22_17790</name>
</gene>
<comment type="caution">
    <text evidence="2">The sequence shown here is derived from an EMBL/GenBank/DDBJ whole genome shotgun (WGS) entry which is preliminary data.</text>
</comment>
<dbReference type="RefSeq" id="WP_169532752.1">
    <property type="nucleotide sequence ID" value="NZ_JABBGH010000003.1"/>
</dbReference>
<keyword evidence="3" id="KW-1185">Reference proteome</keyword>
<reference evidence="2 3" key="1">
    <citation type="submission" date="2020-04" db="EMBL/GenBank/DDBJ databases">
        <title>Hymenobacter polaris sp. nov., isolated from Arctic soil.</title>
        <authorList>
            <person name="Dahal R.H."/>
        </authorList>
    </citation>
    <scope>NUCLEOTIDE SEQUENCE [LARGE SCALE GENOMIC DNA]</scope>
    <source>
        <strain evidence="2 3">RP-2-7</strain>
    </source>
</reference>
<dbReference type="InterPro" id="IPR038461">
    <property type="entry name" value="Schlafen_AlbA_2_dom_sf"/>
</dbReference>
<evidence type="ECO:0000259" key="1">
    <source>
        <dbReference type="Pfam" id="PF04326"/>
    </source>
</evidence>
<dbReference type="AlphaFoldDB" id="A0A7Y0FNK9"/>
<feature type="domain" description="Schlafen AlbA-2" evidence="1">
    <location>
        <begin position="14"/>
        <end position="56"/>
    </location>
</feature>
<proteinExistence type="predicted"/>
<organism evidence="2 3">
    <name type="scientific">Hymenobacter polaris</name>
    <dbReference type="NCBI Taxonomy" id="2682546"/>
    <lineage>
        <taxon>Bacteria</taxon>
        <taxon>Pseudomonadati</taxon>
        <taxon>Bacteroidota</taxon>
        <taxon>Cytophagia</taxon>
        <taxon>Cytophagales</taxon>
        <taxon>Hymenobacteraceae</taxon>
        <taxon>Hymenobacter</taxon>
    </lineage>
</organism>
<name>A0A7Y0FNK9_9BACT</name>
<dbReference type="InterPro" id="IPR007421">
    <property type="entry name" value="Schlafen_AlbA_2_dom"/>
</dbReference>
<dbReference type="Gene3D" id="3.30.950.30">
    <property type="entry name" value="Schlafen, AAA domain"/>
    <property type="match status" value="1"/>
</dbReference>
<dbReference type="Pfam" id="PF04326">
    <property type="entry name" value="SLFN_AlbA_2"/>
    <property type="match status" value="1"/>
</dbReference>
<evidence type="ECO:0000313" key="2">
    <source>
        <dbReference type="EMBL" id="NML67062.1"/>
    </source>
</evidence>
<dbReference type="Proteomes" id="UP000559626">
    <property type="component" value="Unassembled WGS sequence"/>
</dbReference>